<evidence type="ECO:0000313" key="3">
    <source>
        <dbReference type="Proteomes" id="UP000198802"/>
    </source>
</evidence>
<feature type="compositionally biased region" description="Low complexity" evidence="1">
    <location>
        <begin position="78"/>
        <end position="91"/>
    </location>
</feature>
<dbReference type="Proteomes" id="UP000198802">
    <property type="component" value="Unassembled WGS sequence"/>
</dbReference>
<evidence type="ECO:0000256" key="1">
    <source>
        <dbReference type="SAM" id="MobiDB-lite"/>
    </source>
</evidence>
<accession>A0A0S4QVN2</accession>
<name>A0A0S4QVN2_9ACTN</name>
<feature type="region of interest" description="Disordered" evidence="1">
    <location>
        <begin position="13"/>
        <end position="32"/>
    </location>
</feature>
<evidence type="ECO:0000313" key="2">
    <source>
        <dbReference type="EMBL" id="CUU58940.1"/>
    </source>
</evidence>
<dbReference type="AlphaFoldDB" id="A0A0S4QVN2"/>
<feature type="region of interest" description="Disordered" evidence="1">
    <location>
        <begin position="61"/>
        <end position="265"/>
    </location>
</feature>
<sequence>MCRPLPAQWRQGSRCGAVPPWSAARSSNTARPPRQVRQIWLITFTRSGLVCAPDGCSAVVTDVPTSPVRTNRGPHPPAGQRAAPRPPGALATGWTRARCCTGPGRRPHKDRTRSPPDHPSPPEQRTAWSPDDASQRRHRMGRNAAKSRTPSPAAHRPAISGHPIACPRPPDDTAVTGRPGPTGAVRPRRTRFTSGTPGRRSDASYLGLFPGPARTTPFPAARSSISRQQFPRRRSLQGEPGKSPTAAKRPYPTGPSARGHRDMDLTVRRLQRVVTPHNHLTPSAPSTP</sequence>
<keyword evidence="3" id="KW-1185">Reference proteome</keyword>
<reference evidence="3" key="1">
    <citation type="submission" date="2015-11" db="EMBL/GenBank/DDBJ databases">
        <authorList>
            <person name="Varghese N."/>
        </authorList>
    </citation>
    <scope>NUCLEOTIDE SEQUENCE [LARGE SCALE GENOMIC DNA]</scope>
    <source>
        <strain evidence="3">DSM 45899</strain>
    </source>
</reference>
<proteinExistence type="predicted"/>
<organism evidence="2 3">
    <name type="scientific">Parafrankia irregularis</name>
    <dbReference type="NCBI Taxonomy" id="795642"/>
    <lineage>
        <taxon>Bacteria</taxon>
        <taxon>Bacillati</taxon>
        <taxon>Actinomycetota</taxon>
        <taxon>Actinomycetes</taxon>
        <taxon>Frankiales</taxon>
        <taxon>Frankiaceae</taxon>
        <taxon>Parafrankia</taxon>
    </lineage>
</organism>
<dbReference type="EMBL" id="FAOZ01000023">
    <property type="protein sequence ID" value="CUU58940.1"/>
    <property type="molecule type" value="Genomic_DNA"/>
</dbReference>
<protein>
    <submittedName>
        <fullName evidence="2">Uncharacterized protein</fullName>
    </submittedName>
</protein>
<gene>
    <name evidence="2" type="ORF">Ga0074812_12369</name>
</gene>